<dbReference type="EC" id="6.1.1.1" evidence="11"/>
<evidence type="ECO:0000256" key="12">
    <source>
        <dbReference type="PROSITE-ProRule" id="PRU00182"/>
    </source>
</evidence>
<feature type="short sequence motif" description="'HIGH' region" evidence="11">
    <location>
        <begin position="39"/>
        <end position="48"/>
    </location>
</feature>
<comment type="similarity">
    <text evidence="10 11">Belongs to the class-I aminoacyl-tRNA synthetase family. TyrS type 1 subfamily.</text>
</comment>
<dbReference type="GO" id="GO:0042803">
    <property type="term" value="F:protein homodimerization activity"/>
    <property type="evidence" value="ECO:0007669"/>
    <property type="project" value="UniProtKB-ARBA"/>
</dbReference>
<evidence type="ECO:0000256" key="8">
    <source>
        <dbReference type="ARBA" id="ARBA00023146"/>
    </source>
</evidence>
<dbReference type="HAMAP" id="MF_02006">
    <property type="entry name" value="Tyr_tRNA_synth_type1"/>
    <property type="match status" value="1"/>
</dbReference>
<organism evidence="14 15">
    <name type="scientific">Roseburia inulinivorans</name>
    <dbReference type="NCBI Taxonomy" id="360807"/>
    <lineage>
        <taxon>Bacteria</taxon>
        <taxon>Bacillati</taxon>
        <taxon>Bacillota</taxon>
        <taxon>Clostridia</taxon>
        <taxon>Lachnospirales</taxon>
        <taxon>Lachnospiraceae</taxon>
        <taxon>Roseburia</taxon>
    </lineage>
</organism>
<dbReference type="RefSeq" id="WP_118580939.1">
    <property type="nucleotide sequence ID" value="NZ_CABJFX010000009.1"/>
</dbReference>
<dbReference type="AlphaFoldDB" id="A0A413TXM7"/>
<comment type="subunit">
    <text evidence="11">Homodimer.</text>
</comment>
<dbReference type="FunFam" id="3.40.50.620:FF:000008">
    <property type="entry name" value="Tyrosine--tRNA ligase"/>
    <property type="match status" value="1"/>
</dbReference>
<dbReference type="GO" id="GO:0005829">
    <property type="term" value="C:cytosol"/>
    <property type="evidence" value="ECO:0007669"/>
    <property type="project" value="TreeGrafter"/>
</dbReference>
<dbReference type="PRINTS" id="PR01040">
    <property type="entry name" value="TRNASYNTHTYR"/>
</dbReference>
<dbReference type="Gene3D" id="3.10.290.10">
    <property type="entry name" value="RNA-binding S4 domain"/>
    <property type="match status" value="1"/>
</dbReference>
<dbReference type="NCBIfam" id="TIGR00234">
    <property type="entry name" value="tyrS"/>
    <property type="match status" value="1"/>
</dbReference>
<evidence type="ECO:0000256" key="5">
    <source>
        <dbReference type="ARBA" id="ARBA00022840"/>
    </source>
</evidence>
<dbReference type="GO" id="GO:0004831">
    <property type="term" value="F:tyrosine-tRNA ligase activity"/>
    <property type="evidence" value="ECO:0007669"/>
    <property type="project" value="UniProtKB-UniRule"/>
</dbReference>
<evidence type="ECO:0000313" key="15">
    <source>
        <dbReference type="Proteomes" id="UP000283492"/>
    </source>
</evidence>
<keyword evidence="4 11" id="KW-0547">Nucleotide-binding</keyword>
<keyword evidence="2 11" id="KW-0963">Cytoplasm</keyword>
<comment type="catalytic activity">
    <reaction evidence="9 11">
        <text>tRNA(Tyr) + L-tyrosine + ATP = L-tyrosyl-tRNA(Tyr) + AMP + diphosphate + H(+)</text>
        <dbReference type="Rhea" id="RHEA:10220"/>
        <dbReference type="Rhea" id="RHEA-COMP:9706"/>
        <dbReference type="Rhea" id="RHEA-COMP:9707"/>
        <dbReference type="ChEBI" id="CHEBI:15378"/>
        <dbReference type="ChEBI" id="CHEBI:30616"/>
        <dbReference type="ChEBI" id="CHEBI:33019"/>
        <dbReference type="ChEBI" id="CHEBI:58315"/>
        <dbReference type="ChEBI" id="CHEBI:78442"/>
        <dbReference type="ChEBI" id="CHEBI:78536"/>
        <dbReference type="ChEBI" id="CHEBI:456215"/>
        <dbReference type="EC" id="6.1.1.1"/>
    </reaction>
</comment>
<dbReference type="InterPro" id="IPR002305">
    <property type="entry name" value="aa-tRNA-synth_Ic"/>
</dbReference>
<feature type="short sequence motif" description="'KMSKS' region" evidence="11">
    <location>
        <begin position="227"/>
        <end position="231"/>
    </location>
</feature>
<dbReference type="GO" id="GO:0003723">
    <property type="term" value="F:RNA binding"/>
    <property type="evidence" value="ECO:0007669"/>
    <property type="project" value="UniProtKB-KW"/>
</dbReference>
<feature type="binding site" evidence="11">
    <location>
        <position position="34"/>
    </location>
    <ligand>
        <name>L-tyrosine</name>
        <dbReference type="ChEBI" id="CHEBI:58315"/>
    </ligand>
</feature>
<feature type="binding site" evidence="11">
    <location>
        <position position="171"/>
    </location>
    <ligand>
        <name>L-tyrosine</name>
        <dbReference type="ChEBI" id="CHEBI:58315"/>
    </ligand>
</feature>
<dbReference type="FunFam" id="1.10.240.10:FF:000001">
    <property type="entry name" value="Tyrosine--tRNA ligase"/>
    <property type="match status" value="1"/>
</dbReference>
<comment type="caution">
    <text evidence="14">The sequence shown here is derived from an EMBL/GenBank/DDBJ whole genome shotgun (WGS) entry which is preliminary data.</text>
</comment>
<dbReference type="Proteomes" id="UP000283492">
    <property type="component" value="Unassembled WGS sequence"/>
</dbReference>
<keyword evidence="6 12" id="KW-0694">RNA-binding</keyword>
<comment type="subcellular location">
    <subcellularLocation>
        <location evidence="1 11">Cytoplasm</location>
    </subcellularLocation>
</comment>
<accession>A0A413TXM7</accession>
<feature type="binding site" evidence="11">
    <location>
        <position position="167"/>
    </location>
    <ligand>
        <name>L-tyrosine</name>
        <dbReference type="ChEBI" id="CHEBI:58315"/>
    </ligand>
</feature>
<evidence type="ECO:0000256" key="10">
    <source>
        <dbReference type="ARBA" id="ARBA00060965"/>
    </source>
</evidence>
<evidence type="ECO:0000256" key="2">
    <source>
        <dbReference type="ARBA" id="ARBA00022490"/>
    </source>
</evidence>
<keyword evidence="5 11" id="KW-0067">ATP-binding</keyword>
<dbReference type="EMBL" id="QSFX01000009">
    <property type="protein sequence ID" value="RHA89730.1"/>
    <property type="molecule type" value="Genomic_DNA"/>
</dbReference>
<evidence type="ECO:0000259" key="13">
    <source>
        <dbReference type="Pfam" id="PF22421"/>
    </source>
</evidence>
<dbReference type="InterPro" id="IPR036986">
    <property type="entry name" value="S4_RNA-bd_sf"/>
</dbReference>
<dbReference type="GO" id="GO:0005524">
    <property type="term" value="F:ATP binding"/>
    <property type="evidence" value="ECO:0007669"/>
    <property type="project" value="UniProtKB-UniRule"/>
</dbReference>
<evidence type="ECO:0000256" key="1">
    <source>
        <dbReference type="ARBA" id="ARBA00004496"/>
    </source>
</evidence>
<name>A0A413TXM7_9FIRM</name>
<evidence type="ECO:0000313" key="14">
    <source>
        <dbReference type="EMBL" id="RHA89730.1"/>
    </source>
</evidence>
<evidence type="ECO:0000256" key="6">
    <source>
        <dbReference type="ARBA" id="ARBA00022884"/>
    </source>
</evidence>
<dbReference type="Gene3D" id="3.40.50.620">
    <property type="entry name" value="HUPs"/>
    <property type="match status" value="1"/>
</dbReference>
<evidence type="ECO:0000256" key="11">
    <source>
        <dbReference type="HAMAP-Rule" id="MF_02006"/>
    </source>
</evidence>
<dbReference type="InterPro" id="IPR024107">
    <property type="entry name" value="Tyr-tRNA-ligase_bac_1"/>
</dbReference>
<feature type="domain" description="Tyrosine--tRNA ligase SYY-like C-terminal" evidence="13">
    <location>
        <begin position="332"/>
        <end position="403"/>
    </location>
</feature>
<dbReference type="Gene3D" id="1.10.240.10">
    <property type="entry name" value="Tyrosyl-Transfer RNA Synthetase"/>
    <property type="match status" value="1"/>
</dbReference>
<keyword evidence="8 11" id="KW-0030">Aminoacyl-tRNA synthetase</keyword>
<evidence type="ECO:0000256" key="9">
    <source>
        <dbReference type="ARBA" id="ARBA00048248"/>
    </source>
</evidence>
<evidence type="ECO:0000256" key="3">
    <source>
        <dbReference type="ARBA" id="ARBA00022598"/>
    </source>
</evidence>
<dbReference type="PANTHER" id="PTHR11766">
    <property type="entry name" value="TYROSYL-TRNA SYNTHETASE"/>
    <property type="match status" value="1"/>
</dbReference>
<dbReference type="InterPro" id="IPR054608">
    <property type="entry name" value="SYY-like_C"/>
</dbReference>
<dbReference type="PROSITE" id="PS50889">
    <property type="entry name" value="S4"/>
    <property type="match status" value="1"/>
</dbReference>
<dbReference type="InterPro" id="IPR001412">
    <property type="entry name" value="aa-tRNA-synth_I_CS"/>
</dbReference>
<dbReference type="Pfam" id="PF22421">
    <property type="entry name" value="SYY_C-terminal"/>
    <property type="match status" value="1"/>
</dbReference>
<feature type="binding site" evidence="11">
    <location>
        <position position="230"/>
    </location>
    <ligand>
        <name>ATP</name>
        <dbReference type="ChEBI" id="CHEBI:30616"/>
    </ligand>
</feature>
<evidence type="ECO:0000256" key="7">
    <source>
        <dbReference type="ARBA" id="ARBA00022917"/>
    </source>
</evidence>
<dbReference type="Pfam" id="PF00579">
    <property type="entry name" value="tRNA-synt_1b"/>
    <property type="match status" value="1"/>
</dbReference>
<proteinExistence type="inferred from homology"/>
<dbReference type="InterPro" id="IPR002307">
    <property type="entry name" value="Tyr-tRNA-ligase"/>
</dbReference>
<dbReference type="SUPFAM" id="SSF52374">
    <property type="entry name" value="Nucleotidylyl transferase"/>
    <property type="match status" value="1"/>
</dbReference>
<dbReference type="GO" id="GO:0006437">
    <property type="term" value="P:tyrosyl-tRNA aminoacylation"/>
    <property type="evidence" value="ECO:0007669"/>
    <property type="project" value="UniProtKB-UniRule"/>
</dbReference>
<dbReference type="CDD" id="cd00805">
    <property type="entry name" value="TyrRS_core"/>
    <property type="match status" value="1"/>
</dbReference>
<reference evidence="14 15" key="1">
    <citation type="submission" date="2018-08" db="EMBL/GenBank/DDBJ databases">
        <title>A genome reference for cultivated species of the human gut microbiota.</title>
        <authorList>
            <person name="Zou Y."/>
            <person name="Xue W."/>
            <person name="Luo G."/>
        </authorList>
    </citation>
    <scope>NUCLEOTIDE SEQUENCE [LARGE SCALE GENOMIC DNA]</scope>
    <source>
        <strain evidence="14 15">AM42-1AC</strain>
    </source>
</reference>
<protein>
    <recommendedName>
        <fullName evidence="11">Tyrosine--tRNA ligase</fullName>
        <ecNumber evidence="11">6.1.1.1</ecNumber>
    </recommendedName>
    <alternativeName>
        <fullName evidence="11">Tyrosyl-tRNA synthetase</fullName>
        <shortName evidence="11">TyrRS</shortName>
    </alternativeName>
</protein>
<dbReference type="InterPro" id="IPR024088">
    <property type="entry name" value="Tyr-tRNA-ligase_bac-type"/>
</dbReference>
<keyword evidence="3 11" id="KW-0436">Ligase</keyword>
<gene>
    <name evidence="11" type="primary">tyrS</name>
    <name evidence="14" type="ORF">DW914_07045</name>
</gene>
<evidence type="ECO:0000256" key="4">
    <source>
        <dbReference type="ARBA" id="ARBA00022741"/>
    </source>
</evidence>
<dbReference type="InterPro" id="IPR014729">
    <property type="entry name" value="Rossmann-like_a/b/a_fold"/>
</dbReference>
<comment type="function">
    <text evidence="11">Catalyzes the attachment of tyrosine to tRNA(Tyr) in a two-step reaction: tyrosine is first activated by ATP to form Tyr-AMP and then transferred to the acceptor end of tRNA(Tyr).</text>
</comment>
<dbReference type="PROSITE" id="PS00178">
    <property type="entry name" value="AA_TRNA_LIGASE_I"/>
    <property type="match status" value="1"/>
</dbReference>
<dbReference type="PANTHER" id="PTHR11766:SF0">
    <property type="entry name" value="TYROSINE--TRNA LIGASE, MITOCHONDRIAL"/>
    <property type="match status" value="1"/>
</dbReference>
<sequence>MTLYDELVARGLIAQVTDEEEIKDLINNGKATFYIGFDPTADSLHVGHFMALCLMKRLQMAGNKPIALIGGGTAMIGDPSGRTDMRQMMTPETIQHNCDCFKKQMSRFIDFSDGKALMVNNADWLMDLNYIDVLREVGAHFSVNRMLTAECYKQRMEKGLSFLEFNYMIMQSYDFYTLYQKYGCNMEFGGDDQWSNMLGGTELIRRKLGKDAYAMTINLLLNSEGKKMGKTQSGAVWLDPEKTSPFDFFQYWRNVADSDVLKCIRMLTFLPLEEIDAMESWEGAQLNQAKEILAFELTKLVHGEEEANKAREASHALFAGGGDSAHMPTVELSSADFADGDMDILSLLVKTELAPSRSDARRAVEQGGVSVADEKVTDIRTAYNADSFGADGLVVKRGKKKFVKVIVK</sequence>
<dbReference type="CDD" id="cd00165">
    <property type="entry name" value="S4"/>
    <property type="match status" value="1"/>
</dbReference>
<keyword evidence="7 11" id="KW-0648">Protein biosynthesis</keyword>
<dbReference type="SUPFAM" id="SSF55174">
    <property type="entry name" value="Alpha-L RNA-binding motif"/>
    <property type="match status" value="1"/>
</dbReference>